<evidence type="ECO:0000313" key="1">
    <source>
        <dbReference type="EMBL" id="KAJ7997818.1"/>
    </source>
</evidence>
<reference evidence="1" key="1">
    <citation type="submission" date="2021-05" db="EMBL/GenBank/DDBJ databases">
        <authorList>
            <person name="Pan Q."/>
            <person name="Jouanno E."/>
            <person name="Zahm M."/>
            <person name="Klopp C."/>
            <person name="Cabau C."/>
            <person name="Louis A."/>
            <person name="Berthelot C."/>
            <person name="Parey E."/>
            <person name="Roest Crollius H."/>
            <person name="Montfort J."/>
            <person name="Robinson-Rechavi M."/>
            <person name="Bouchez O."/>
            <person name="Lampietro C."/>
            <person name="Lopez Roques C."/>
            <person name="Donnadieu C."/>
            <person name="Postlethwait J."/>
            <person name="Bobe J."/>
            <person name="Dillon D."/>
            <person name="Chandos A."/>
            <person name="von Hippel F."/>
            <person name="Guiguen Y."/>
        </authorList>
    </citation>
    <scope>NUCLEOTIDE SEQUENCE</scope>
    <source>
        <strain evidence="1">YG-Jan2019</strain>
    </source>
</reference>
<accession>A0ACC2G2W6</accession>
<dbReference type="Proteomes" id="UP001157502">
    <property type="component" value="Chromosome 18"/>
</dbReference>
<comment type="caution">
    <text evidence="1">The sequence shown here is derived from an EMBL/GenBank/DDBJ whole genome shotgun (WGS) entry which is preliminary data.</text>
</comment>
<gene>
    <name evidence="1" type="ORF">DPEC_G00216080</name>
</gene>
<dbReference type="EMBL" id="CM055745">
    <property type="protein sequence ID" value="KAJ7997818.1"/>
    <property type="molecule type" value="Genomic_DNA"/>
</dbReference>
<sequence>MMTRSRVARLLRPFSRSCGSPSLPVWSPTAGARRREEAHGSHASTPTTQTQPTPSSSGFGFRPPPSTEGPAGGTLRAAPASASNGLLGFPGSWEPSVST</sequence>
<organism evidence="1 2">
    <name type="scientific">Dallia pectoralis</name>
    <name type="common">Alaska blackfish</name>
    <dbReference type="NCBI Taxonomy" id="75939"/>
    <lineage>
        <taxon>Eukaryota</taxon>
        <taxon>Metazoa</taxon>
        <taxon>Chordata</taxon>
        <taxon>Craniata</taxon>
        <taxon>Vertebrata</taxon>
        <taxon>Euteleostomi</taxon>
        <taxon>Actinopterygii</taxon>
        <taxon>Neopterygii</taxon>
        <taxon>Teleostei</taxon>
        <taxon>Protacanthopterygii</taxon>
        <taxon>Esociformes</taxon>
        <taxon>Umbridae</taxon>
        <taxon>Dallia</taxon>
    </lineage>
</organism>
<protein>
    <submittedName>
        <fullName evidence="1">Uncharacterized protein</fullName>
    </submittedName>
</protein>
<proteinExistence type="predicted"/>
<keyword evidence="2" id="KW-1185">Reference proteome</keyword>
<name>A0ACC2G2W6_DALPE</name>
<evidence type="ECO:0000313" key="2">
    <source>
        <dbReference type="Proteomes" id="UP001157502"/>
    </source>
</evidence>